<evidence type="ECO:0000313" key="4">
    <source>
        <dbReference type="Proteomes" id="UP000247702"/>
    </source>
</evidence>
<dbReference type="Proteomes" id="UP000615446">
    <property type="component" value="Unassembled WGS sequence"/>
</dbReference>
<evidence type="ECO:0000259" key="1">
    <source>
        <dbReference type="Pfam" id="PF09011"/>
    </source>
</evidence>
<feature type="domain" description="HMG box" evidence="1">
    <location>
        <begin position="16"/>
        <end position="70"/>
    </location>
</feature>
<dbReference type="AlphaFoldDB" id="A0A2Z6QQY6"/>
<name>A0A2Z6QQY6_9GLOM</name>
<dbReference type="InterPro" id="IPR036910">
    <property type="entry name" value="HMG_box_dom_sf"/>
</dbReference>
<dbReference type="EMBL" id="BLAL01000071">
    <property type="protein sequence ID" value="GES83638.1"/>
    <property type="molecule type" value="Genomic_DNA"/>
</dbReference>
<dbReference type="InterPro" id="IPR009071">
    <property type="entry name" value="HMG_box_dom"/>
</dbReference>
<comment type="caution">
    <text evidence="2">The sequence shown here is derived from an EMBL/GenBank/DDBJ whole genome shotgun (WGS) entry which is preliminary data.</text>
</comment>
<organism evidence="2 4">
    <name type="scientific">Rhizophagus clarus</name>
    <dbReference type="NCBI Taxonomy" id="94130"/>
    <lineage>
        <taxon>Eukaryota</taxon>
        <taxon>Fungi</taxon>
        <taxon>Fungi incertae sedis</taxon>
        <taxon>Mucoromycota</taxon>
        <taxon>Glomeromycotina</taxon>
        <taxon>Glomeromycetes</taxon>
        <taxon>Glomerales</taxon>
        <taxon>Glomeraceae</taxon>
        <taxon>Rhizophagus</taxon>
    </lineage>
</organism>
<protein>
    <recommendedName>
        <fullName evidence="1">HMG box domain-containing protein</fullName>
    </recommendedName>
</protein>
<dbReference type="Pfam" id="PF09011">
    <property type="entry name" value="HMG_box_2"/>
    <property type="match status" value="1"/>
</dbReference>
<dbReference type="SUPFAM" id="SSF47095">
    <property type="entry name" value="HMG-box"/>
    <property type="match status" value="1"/>
</dbReference>
<accession>A0A2Z6QQY6</accession>
<evidence type="ECO:0000313" key="2">
    <source>
        <dbReference type="EMBL" id="GBB87141.1"/>
    </source>
</evidence>
<gene>
    <name evidence="3" type="ORF">RCL2_001079500</name>
    <name evidence="2" type="ORF">RclHR1_01360012</name>
</gene>
<dbReference type="EMBL" id="BEXD01000402">
    <property type="protein sequence ID" value="GBB87141.1"/>
    <property type="molecule type" value="Genomic_DNA"/>
</dbReference>
<dbReference type="OrthoDB" id="2317295at2759"/>
<dbReference type="Proteomes" id="UP000247702">
    <property type="component" value="Unassembled WGS sequence"/>
</dbReference>
<sequence>MPQQKKKSIRRKTPKEENVFLLYSKKHCDMRRKEAGKIDLGSEMKAASEKWKKMKDEQKIPWYQSHNQIKLLNKIEKDLGLLTRSNFDLIKSTFNTPFIIEFESLMAGATMEKRTSNNTDLLERLFEEIINEDMLS</sequence>
<keyword evidence="4" id="KW-1185">Reference proteome</keyword>
<proteinExistence type="predicted"/>
<evidence type="ECO:0000313" key="3">
    <source>
        <dbReference type="EMBL" id="GES83638.1"/>
    </source>
</evidence>
<dbReference type="Gene3D" id="1.10.30.10">
    <property type="entry name" value="High mobility group box domain"/>
    <property type="match status" value="1"/>
</dbReference>
<reference evidence="3" key="2">
    <citation type="submission" date="2019-10" db="EMBL/GenBank/DDBJ databases">
        <title>Conservation and host-specific expression of non-tandemly repeated heterogenous ribosome RNA gene in arbuscular mycorrhizal fungi.</title>
        <authorList>
            <person name="Maeda T."/>
            <person name="Kobayashi Y."/>
            <person name="Nakagawa T."/>
            <person name="Ezawa T."/>
            <person name="Yamaguchi K."/>
            <person name="Bino T."/>
            <person name="Nishimoto Y."/>
            <person name="Shigenobu S."/>
            <person name="Kawaguchi M."/>
        </authorList>
    </citation>
    <scope>NUCLEOTIDE SEQUENCE</scope>
    <source>
        <strain evidence="3">HR1</strain>
    </source>
</reference>
<reference evidence="2 4" key="1">
    <citation type="submission" date="2017-11" db="EMBL/GenBank/DDBJ databases">
        <title>The genome of Rhizophagus clarus HR1 reveals common genetic basis of auxotrophy among arbuscular mycorrhizal fungi.</title>
        <authorList>
            <person name="Kobayashi Y."/>
        </authorList>
    </citation>
    <scope>NUCLEOTIDE SEQUENCE [LARGE SCALE GENOMIC DNA]</scope>
    <source>
        <strain evidence="2 4">HR1</strain>
    </source>
</reference>